<feature type="chain" id="PRO_5038534568" evidence="1">
    <location>
        <begin position="19"/>
        <end position="401"/>
    </location>
</feature>
<dbReference type="Proteomes" id="UP000182508">
    <property type="component" value="Unassembled WGS sequence"/>
</dbReference>
<proteinExistence type="predicted"/>
<dbReference type="Gene3D" id="3.10.620.30">
    <property type="match status" value="1"/>
</dbReference>
<dbReference type="SUPFAM" id="SSF54001">
    <property type="entry name" value="Cysteine proteinases"/>
    <property type="match status" value="1"/>
</dbReference>
<dbReference type="SMART" id="SM00460">
    <property type="entry name" value="TGc"/>
    <property type="match status" value="1"/>
</dbReference>
<dbReference type="RefSeq" id="WP_018165864.1">
    <property type="nucleotide sequence ID" value="NZ_FMXP01000010.1"/>
</dbReference>
<evidence type="ECO:0000259" key="2">
    <source>
        <dbReference type="SMART" id="SM00460"/>
    </source>
</evidence>
<keyword evidence="4" id="KW-1185">Reference proteome</keyword>
<sequence length="401" mass="46175">MIKVKKVLVLLFSVFLLASCSSNKSSENAIDEGQIELIKDVQASVSENFYYQQLSDVEKENYARLRLAFNDFSDEVTLKEVDDESLAKISTAFTNDNPDVFWFNDYTYQTDGNDQLILEIETPDDVEEIYQLIEVMSEQILAEMPTDSDYSRVKYLYEFIINYTDYNTLALTDDSELDKGQDIRSVFIDQLSVCSGYSKAFQYLANKAGIPTTYIVGFARSDKTEESELPHAWNTVIINGQSYNVDTTWGDPIFEGEMSEDMSDTINYHFLCVPDYLFNNSHTASDDILFQDGSSIDDVWTLPTSTDNSLNYYVQAGCFFESYQRGEMESYVEQLSHSENLKQIELVFENQESYDLALNDLLEEGFFGELIQKYILGDIDFEYNFIYDDVNYYICINIPGR</sequence>
<dbReference type="PROSITE" id="PS51257">
    <property type="entry name" value="PROKAR_LIPOPROTEIN"/>
    <property type="match status" value="1"/>
</dbReference>
<dbReference type="InterPro" id="IPR052557">
    <property type="entry name" value="CAP/Cytokinesis_protein"/>
</dbReference>
<dbReference type="PANTHER" id="PTHR46333">
    <property type="entry name" value="CYTOKINESIS PROTEIN 3"/>
    <property type="match status" value="1"/>
</dbReference>
<organism evidence="3 4">
    <name type="scientific">Streptococcus henryi</name>
    <dbReference type="NCBI Taxonomy" id="439219"/>
    <lineage>
        <taxon>Bacteria</taxon>
        <taxon>Bacillati</taxon>
        <taxon>Bacillota</taxon>
        <taxon>Bacilli</taxon>
        <taxon>Lactobacillales</taxon>
        <taxon>Streptococcaceae</taxon>
        <taxon>Streptococcus</taxon>
    </lineage>
</organism>
<dbReference type="InterPro" id="IPR002931">
    <property type="entry name" value="Transglutaminase-like"/>
</dbReference>
<dbReference type="Pfam" id="PF01841">
    <property type="entry name" value="Transglut_core"/>
    <property type="match status" value="1"/>
</dbReference>
<dbReference type="GO" id="GO:0005737">
    <property type="term" value="C:cytoplasm"/>
    <property type="evidence" value="ECO:0007669"/>
    <property type="project" value="TreeGrafter"/>
</dbReference>
<dbReference type="PANTHER" id="PTHR46333:SF2">
    <property type="entry name" value="CYTOKINESIS PROTEIN 3"/>
    <property type="match status" value="1"/>
</dbReference>
<gene>
    <name evidence="3" type="ORF">SAMN02910293_00876</name>
</gene>
<feature type="signal peptide" evidence="1">
    <location>
        <begin position="1"/>
        <end position="18"/>
    </location>
</feature>
<dbReference type="AlphaFoldDB" id="A0A1G6BA41"/>
<dbReference type="EMBL" id="FMXP01000010">
    <property type="protein sequence ID" value="SDB17429.1"/>
    <property type="molecule type" value="Genomic_DNA"/>
</dbReference>
<evidence type="ECO:0000313" key="4">
    <source>
        <dbReference type="Proteomes" id="UP000182508"/>
    </source>
</evidence>
<dbReference type="InterPro" id="IPR038765">
    <property type="entry name" value="Papain-like_cys_pep_sf"/>
</dbReference>
<dbReference type="STRING" id="439219.SAMN02910293_00876"/>
<reference evidence="3 4" key="1">
    <citation type="submission" date="2016-10" db="EMBL/GenBank/DDBJ databases">
        <authorList>
            <person name="de Groot N.N."/>
        </authorList>
    </citation>
    <scope>NUCLEOTIDE SEQUENCE [LARGE SCALE GENOMIC DNA]</scope>
    <source>
        <strain evidence="3 4">A-4</strain>
    </source>
</reference>
<name>A0A1G6BA41_9STRE</name>
<feature type="domain" description="Transglutaminase-like" evidence="2">
    <location>
        <begin position="186"/>
        <end position="249"/>
    </location>
</feature>
<accession>A0A1G6BA41</accession>
<evidence type="ECO:0000313" key="3">
    <source>
        <dbReference type="EMBL" id="SDB17429.1"/>
    </source>
</evidence>
<keyword evidence="1" id="KW-0732">Signal</keyword>
<evidence type="ECO:0000256" key="1">
    <source>
        <dbReference type="SAM" id="SignalP"/>
    </source>
</evidence>
<dbReference type="eggNOG" id="COG5279">
    <property type="taxonomic scope" value="Bacteria"/>
</dbReference>
<protein>
    <submittedName>
        <fullName evidence="3">Transglutaminase-like superfamily protein</fullName>
    </submittedName>
</protein>